<keyword evidence="2" id="KW-0677">Repeat</keyword>
<evidence type="ECO:0000256" key="3">
    <source>
        <dbReference type="ARBA" id="ARBA00022803"/>
    </source>
</evidence>
<protein>
    <recommendedName>
        <fullName evidence="4">peptidylprolyl isomerase</fullName>
        <ecNumber evidence="4">5.2.1.8</ecNumber>
    </recommendedName>
</protein>
<proteinExistence type="inferred from homology"/>
<dbReference type="InterPro" id="IPR046357">
    <property type="entry name" value="PPIase_dom_sf"/>
</dbReference>
<dbReference type="Gene3D" id="3.10.50.40">
    <property type="match status" value="1"/>
</dbReference>
<dbReference type="OrthoDB" id="6496854at2759"/>
<evidence type="ECO:0000256" key="2">
    <source>
        <dbReference type="ARBA" id="ARBA00022737"/>
    </source>
</evidence>
<dbReference type="PANTHER" id="PTHR46674:SF1">
    <property type="entry name" value="INACTIVE PEPTIDYL-PROLYL CIS-TRANS ISOMERASE FKBP6"/>
    <property type="match status" value="1"/>
</dbReference>
<keyword evidence="4" id="KW-0697">Rotamase</keyword>
<evidence type="ECO:0000313" key="7">
    <source>
        <dbReference type="Proteomes" id="UP000192247"/>
    </source>
</evidence>
<dbReference type="GO" id="GO:0003755">
    <property type="term" value="F:peptidyl-prolyl cis-trans isomerase activity"/>
    <property type="evidence" value="ECO:0007669"/>
    <property type="project" value="UniProtKB-KW"/>
</dbReference>
<dbReference type="EC" id="5.2.1.8" evidence="4"/>
<dbReference type="SUPFAM" id="SSF54534">
    <property type="entry name" value="FKBP-like"/>
    <property type="match status" value="1"/>
</dbReference>
<dbReference type="Gene3D" id="1.25.40.10">
    <property type="entry name" value="Tetratricopeptide repeat domain"/>
    <property type="match status" value="1"/>
</dbReference>
<evidence type="ECO:0000256" key="4">
    <source>
        <dbReference type="PROSITE-ProRule" id="PRU00277"/>
    </source>
</evidence>
<comment type="similarity">
    <text evidence="1">Belongs to the FKBP6 family.</text>
</comment>
<dbReference type="InterPro" id="IPR011990">
    <property type="entry name" value="TPR-like_helical_dom_sf"/>
</dbReference>
<comment type="catalytic activity">
    <reaction evidence="4">
        <text>[protein]-peptidylproline (omega=180) = [protein]-peptidylproline (omega=0)</text>
        <dbReference type="Rhea" id="RHEA:16237"/>
        <dbReference type="Rhea" id="RHEA-COMP:10747"/>
        <dbReference type="Rhea" id="RHEA-COMP:10748"/>
        <dbReference type="ChEBI" id="CHEBI:83833"/>
        <dbReference type="ChEBI" id="CHEBI:83834"/>
        <dbReference type="EC" id="5.2.1.8"/>
    </reaction>
</comment>
<dbReference type="PROSITE" id="PS50059">
    <property type="entry name" value="FKBP_PPIASE"/>
    <property type="match status" value="1"/>
</dbReference>
<dbReference type="InterPro" id="IPR001179">
    <property type="entry name" value="PPIase_FKBP_dom"/>
</dbReference>
<dbReference type="Pfam" id="PF00254">
    <property type="entry name" value="FKBP_C"/>
    <property type="match status" value="1"/>
</dbReference>
<dbReference type="PANTHER" id="PTHR46674">
    <property type="entry name" value="INACTIVE PEPTIDYL-PROLYL CIS-TRANS ISOMERASE FKBP6"/>
    <property type="match status" value="1"/>
</dbReference>
<reference evidence="6 7" key="1">
    <citation type="journal article" date="2017" name="Gigascience">
        <title>Draft genome of the honey bee ectoparasitic mite, Tropilaelaps mercedesae, is shaped by the parasitic life history.</title>
        <authorList>
            <person name="Dong X."/>
            <person name="Armstrong S.D."/>
            <person name="Xia D."/>
            <person name="Makepeace B.L."/>
            <person name="Darby A.C."/>
            <person name="Kadowaki T."/>
        </authorList>
    </citation>
    <scope>NUCLEOTIDE SEQUENCE [LARGE SCALE GENOMIC DNA]</scope>
    <source>
        <strain evidence="6">Wuxi-XJTLU</strain>
    </source>
</reference>
<sequence>MISSRDVILHGEDIYHGAVKKVITTPGTGNVVPRDAEVTLGLTMNLVRKHNAEHAGTCDLEWLHEHTRVAPLVRLLCDIMPIGLQRAVSTMAAGEEAQVWIHPLMAYGSSGLVFGDDNFSESIPPYSALVYYVSLISFRCNDLTIRLGLSSTRFGKLRFEEIQEIYDNLDRAQDVLIKGNKRAAQRIWCRTIRMLEMMRIDAAKEPQQHATREKVMLDTLKKAAENAIQLGWFKLAVTFSKNVLELESDNALAHYILGRAYFALGCNSHAKRHVRRAHLHDIENNTYVEKLREIERHVTLLDDSDSEDTMEDYEELAQIIKDRTKKNSKRVLKEVSKHLQDHIDAGKRTIFIEGGFDDTILEDIYTRLIERNRGVNAVTVRERPNGLEIDIP</sequence>
<evidence type="ECO:0000259" key="5">
    <source>
        <dbReference type="PROSITE" id="PS50059"/>
    </source>
</evidence>
<evidence type="ECO:0000313" key="6">
    <source>
        <dbReference type="EMBL" id="OQR70352.1"/>
    </source>
</evidence>
<evidence type="ECO:0000256" key="1">
    <source>
        <dbReference type="ARBA" id="ARBA00009648"/>
    </source>
</evidence>
<dbReference type="STRING" id="418985.A0A1V9XAK4"/>
<dbReference type="InParanoid" id="A0A1V9XAK4"/>
<organism evidence="6 7">
    <name type="scientific">Tropilaelaps mercedesae</name>
    <dbReference type="NCBI Taxonomy" id="418985"/>
    <lineage>
        <taxon>Eukaryota</taxon>
        <taxon>Metazoa</taxon>
        <taxon>Ecdysozoa</taxon>
        <taxon>Arthropoda</taxon>
        <taxon>Chelicerata</taxon>
        <taxon>Arachnida</taxon>
        <taxon>Acari</taxon>
        <taxon>Parasitiformes</taxon>
        <taxon>Mesostigmata</taxon>
        <taxon>Gamasina</taxon>
        <taxon>Dermanyssoidea</taxon>
        <taxon>Laelapidae</taxon>
        <taxon>Tropilaelaps</taxon>
    </lineage>
</organism>
<gene>
    <name evidence="6" type="ORF">BIW11_11682</name>
</gene>
<dbReference type="EMBL" id="MNPL01017807">
    <property type="protein sequence ID" value="OQR70352.1"/>
    <property type="molecule type" value="Genomic_DNA"/>
</dbReference>
<comment type="caution">
    <text evidence="6">The sequence shown here is derived from an EMBL/GenBank/DDBJ whole genome shotgun (WGS) entry which is preliminary data.</text>
</comment>
<dbReference type="AlphaFoldDB" id="A0A1V9XAK4"/>
<keyword evidence="3" id="KW-0802">TPR repeat</keyword>
<keyword evidence="7" id="KW-1185">Reference proteome</keyword>
<feature type="domain" description="PPIase FKBP-type" evidence="5">
    <location>
        <begin position="83"/>
        <end position="139"/>
    </location>
</feature>
<keyword evidence="4" id="KW-0413">Isomerase</keyword>
<accession>A0A1V9XAK4</accession>
<dbReference type="SUPFAM" id="SSF48452">
    <property type="entry name" value="TPR-like"/>
    <property type="match status" value="1"/>
</dbReference>
<name>A0A1V9XAK4_9ACAR</name>
<dbReference type="InterPro" id="IPR042282">
    <property type="entry name" value="FKBP6/shu"/>
</dbReference>
<dbReference type="Proteomes" id="UP000192247">
    <property type="component" value="Unassembled WGS sequence"/>
</dbReference>